<proteinExistence type="predicted"/>
<sequence length="422" mass="48771">MFQERGRTRKSTSLQSQSNGESKTPIQCLIGYEFEIADWILFKEQERQPEQTDLEYREASSYKKGTLLYEEELWQMVADTDVRRTPYMEFVTKPFPETIEGYGQALDAFSEIRTLCQQIWQSVPEPHPDDNFRYLPLSDVINFLNLADENAMLQTKLPNPAPTFSPQTTAGVVLSELPAVFAKLAGSYLTDPEDLAARKRQGQEYMSTNGTPGSFALRYAVDRSRDLTQSWGLSKHFEGFFSYVLFYLIQAYGGTSSYAKNFTSILARTDFARMFELLPLEEQEWLKENNASEFLDLIEWALPEHANNLDTPFFFRGIFLNMPATHHQMLKRLTRRTWLVDITKGMDRLTERNFPNRLRAYEMESLGAMGDKTDEIKGIQAPILEFRGGRKRLTPDEAEDYVSESFKMLLLLHEGQDTFWGE</sequence>
<evidence type="ECO:0000313" key="2">
    <source>
        <dbReference type="EMBL" id="BDD12609.1"/>
    </source>
</evidence>
<dbReference type="KEGG" id="fax:FUAX_50410"/>
<accession>A0AAU9D1W7</accession>
<dbReference type="Proteomes" id="UP001348817">
    <property type="component" value="Plasmid pFA5"/>
</dbReference>
<feature type="compositionally biased region" description="Polar residues" evidence="1">
    <location>
        <begin position="11"/>
        <end position="22"/>
    </location>
</feature>
<gene>
    <name evidence="2" type="ORF">FUAX_50410</name>
</gene>
<name>A0AAU9D1W7_9BACT</name>
<evidence type="ECO:0000313" key="3">
    <source>
        <dbReference type="Proteomes" id="UP001348817"/>
    </source>
</evidence>
<keyword evidence="3" id="KW-1185">Reference proteome</keyword>
<keyword evidence="2" id="KW-0614">Plasmid</keyword>
<dbReference type="RefSeq" id="WP_338395759.1">
    <property type="nucleotide sequence ID" value="NZ_AP025319.1"/>
</dbReference>
<organism evidence="2 3">
    <name type="scientific">Fulvitalea axinellae</name>
    <dbReference type="NCBI Taxonomy" id="1182444"/>
    <lineage>
        <taxon>Bacteria</taxon>
        <taxon>Pseudomonadati</taxon>
        <taxon>Bacteroidota</taxon>
        <taxon>Cytophagia</taxon>
        <taxon>Cytophagales</taxon>
        <taxon>Persicobacteraceae</taxon>
        <taxon>Fulvitalea</taxon>
    </lineage>
</organism>
<geneLocation type="plasmid" evidence="2 3">
    <name>pFA5</name>
</geneLocation>
<evidence type="ECO:0000256" key="1">
    <source>
        <dbReference type="SAM" id="MobiDB-lite"/>
    </source>
</evidence>
<protein>
    <submittedName>
        <fullName evidence="2">Uncharacterized protein</fullName>
    </submittedName>
</protein>
<reference evidence="2 3" key="1">
    <citation type="submission" date="2021-12" db="EMBL/GenBank/DDBJ databases">
        <title>Genome sequencing of bacteria with rrn-lacking chromosome and rrn-plasmid.</title>
        <authorList>
            <person name="Anda M."/>
            <person name="Iwasaki W."/>
        </authorList>
    </citation>
    <scope>NUCLEOTIDE SEQUENCE [LARGE SCALE GENOMIC DNA]</scope>
    <source>
        <strain evidence="2 3">DSM 100852</strain>
        <plasmid evidence="2 3">pFA5</plasmid>
    </source>
</reference>
<dbReference type="AlphaFoldDB" id="A0AAU9D1W7"/>
<feature type="region of interest" description="Disordered" evidence="1">
    <location>
        <begin position="1"/>
        <end position="22"/>
    </location>
</feature>
<dbReference type="EMBL" id="AP025319">
    <property type="protein sequence ID" value="BDD12609.1"/>
    <property type="molecule type" value="Genomic_DNA"/>
</dbReference>